<proteinExistence type="predicted"/>
<dbReference type="HOGENOM" id="CLU_934075_0_0_1"/>
<name>F4RNY2_MELLP</name>
<reference evidence="2" key="1">
    <citation type="journal article" date="2011" name="Proc. Natl. Acad. Sci. U.S.A.">
        <title>Obligate biotrophy features unraveled by the genomic analysis of rust fungi.</title>
        <authorList>
            <person name="Duplessis S."/>
            <person name="Cuomo C.A."/>
            <person name="Lin Y.-C."/>
            <person name="Aerts A."/>
            <person name="Tisserant E."/>
            <person name="Veneault-Fourrey C."/>
            <person name="Joly D.L."/>
            <person name="Hacquard S."/>
            <person name="Amselem J."/>
            <person name="Cantarel B.L."/>
            <person name="Chiu R."/>
            <person name="Coutinho P.M."/>
            <person name="Feau N."/>
            <person name="Field M."/>
            <person name="Frey P."/>
            <person name="Gelhaye E."/>
            <person name="Goldberg J."/>
            <person name="Grabherr M.G."/>
            <person name="Kodira C.D."/>
            <person name="Kohler A."/>
            <person name="Kuees U."/>
            <person name="Lindquist E.A."/>
            <person name="Lucas S.M."/>
            <person name="Mago R."/>
            <person name="Mauceli E."/>
            <person name="Morin E."/>
            <person name="Murat C."/>
            <person name="Pangilinan J.L."/>
            <person name="Park R."/>
            <person name="Pearson M."/>
            <person name="Quesneville H."/>
            <person name="Rouhier N."/>
            <person name="Sakthikumar S."/>
            <person name="Salamov A.A."/>
            <person name="Schmutz J."/>
            <person name="Selles B."/>
            <person name="Shapiro H."/>
            <person name="Tanguay P."/>
            <person name="Tuskan G.A."/>
            <person name="Henrissat B."/>
            <person name="Van de Peer Y."/>
            <person name="Rouze P."/>
            <person name="Ellis J.G."/>
            <person name="Dodds P.N."/>
            <person name="Schein J.E."/>
            <person name="Zhong S."/>
            <person name="Hamelin R.C."/>
            <person name="Grigoriev I.V."/>
            <person name="Szabo L.J."/>
            <person name="Martin F."/>
        </authorList>
    </citation>
    <scope>NUCLEOTIDE SEQUENCE [LARGE SCALE GENOMIC DNA]</scope>
    <source>
        <strain evidence="2">98AG31 / pathotype 3-4-7</strain>
    </source>
</reference>
<dbReference type="PANTHER" id="PTHR33096:SF1">
    <property type="entry name" value="CXC1-LIKE CYSTEINE CLUSTER ASSOCIATED WITH KDZ TRANSPOSASES DOMAIN-CONTAINING PROTEIN"/>
    <property type="match status" value="1"/>
</dbReference>
<dbReference type="VEuPathDB" id="FungiDB:MELLADRAFT_107320"/>
<dbReference type="GeneID" id="18923133"/>
<evidence type="ECO:0000313" key="2">
    <source>
        <dbReference type="Proteomes" id="UP000001072"/>
    </source>
</evidence>
<dbReference type="InParanoid" id="F4RNY2"/>
<dbReference type="RefSeq" id="XP_007410885.1">
    <property type="nucleotide sequence ID" value="XM_007410823.1"/>
</dbReference>
<dbReference type="EMBL" id="GL883111">
    <property type="protein sequence ID" value="EGG05829.1"/>
    <property type="molecule type" value="Genomic_DNA"/>
</dbReference>
<keyword evidence="2" id="KW-1185">Reference proteome</keyword>
<organism evidence="2">
    <name type="scientific">Melampsora larici-populina (strain 98AG31 / pathotype 3-4-7)</name>
    <name type="common">Poplar leaf rust fungus</name>
    <dbReference type="NCBI Taxonomy" id="747676"/>
    <lineage>
        <taxon>Eukaryota</taxon>
        <taxon>Fungi</taxon>
        <taxon>Dikarya</taxon>
        <taxon>Basidiomycota</taxon>
        <taxon>Pucciniomycotina</taxon>
        <taxon>Pucciniomycetes</taxon>
        <taxon>Pucciniales</taxon>
        <taxon>Melampsoraceae</taxon>
        <taxon>Melampsora</taxon>
    </lineage>
</organism>
<dbReference type="KEGG" id="mlr:MELLADRAFT_107320"/>
<protein>
    <submittedName>
        <fullName evidence="1">Uncharacterized protein</fullName>
    </submittedName>
</protein>
<dbReference type="PANTHER" id="PTHR33096">
    <property type="entry name" value="CXC2 DOMAIN-CONTAINING PROTEIN"/>
    <property type="match status" value="1"/>
</dbReference>
<dbReference type="Proteomes" id="UP000001072">
    <property type="component" value="Unassembled WGS sequence"/>
</dbReference>
<accession>F4RNY2</accession>
<dbReference type="AlphaFoldDB" id="F4RNY2"/>
<gene>
    <name evidence="1" type="ORF">MELLADRAFT_107320</name>
</gene>
<evidence type="ECO:0000313" key="1">
    <source>
        <dbReference type="EMBL" id="EGG05829.1"/>
    </source>
</evidence>
<dbReference type="OrthoDB" id="2506566at2759"/>
<sequence length="298" mass="34013">MTSRLHFPVTIVKMLQKLYPDKQIGVLYDIGCHLGAHIVTRLMKDVEIGFKKYQNVVKVLSEAQTALTNLYGMPNPAAPGHNSSAKLFRGQWAFETTLTVSQEINTGSIESSIHLLNLGHKGQTNLLLALRRHAVQLKKVVETYCTQRAQYHADYPDDPLPEDVEYTKLFRIEPNHQFWHDSLFTKFEAPWAVDPKTRLGMQQIVYADRAKEEIRRLGWEACQAMRWATAPHHHNITTLRALESANNNLSLPILYHPTLAHLPPQSRQCAATVVIKNKFLKITNPQLLWHEGLLNVFS</sequence>